<dbReference type="OrthoDB" id="9818070at2"/>
<organism evidence="1 2">
    <name type="scientific">Tumebacillus flagellatus</name>
    <dbReference type="NCBI Taxonomy" id="1157490"/>
    <lineage>
        <taxon>Bacteria</taxon>
        <taxon>Bacillati</taxon>
        <taxon>Bacillota</taxon>
        <taxon>Bacilli</taxon>
        <taxon>Bacillales</taxon>
        <taxon>Alicyclobacillaceae</taxon>
        <taxon>Tumebacillus</taxon>
    </lineage>
</organism>
<dbReference type="InterPro" id="IPR027417">
    <property type="entry name" value="P-loop_NTPase"/>
</dbReference>
<protein>
    <recommendedName>
        <fullName evidence="3">CobQ/CobB/MinD/ParA nucleotide binding domain-containing protein</fullName>
    </recommendedName>
</protein>
<reference evidence="1 2" key="1">
    <citation type="journal article" date="2013" name="Int. J. Syst. Evol. Microbiol.">
        <title>Tumebacillus flagellatus sp. nov., an alpha-amylase/pullulanase-producing bacterium isolated from cassava wastewater.</title>
        <authorList>
            <person name="Wang Q."/>
            <person name="Xie N."/>
            <person name="Qin Y."/>
            <person name="Shen N."/>
            <person name="Zhu J."/>
            <person name="Mi H."/>
            <person name="Huang R."/>
        </authorList>
    </citation>
    <scope>NUCLEOTIDE SEQUENCE [LARGE SCALE GENOMIC DNA]</scope>
    <source>
        <strain evidence="1 2">GST4</strain>
    </source>
</reference>
<dbReference type="eggNOG" id="COG1192">
    <property type="taxonomic scope" value="Bacteria"/>
</dbReference>
<dbReference type="STRING" id="1157490.EL26_13570"/>
<proteinExistence type="predicted"/>
<name>A0A074LSK0_9BACL</name>
<dbReference type="AlphaFoldDB" id="A0A074LSK0"/>
<gene>
    <name evidence="1" type="ORF">EL26_13570</name>
</gene>
<accession>A0A074LSK0</accession>
<comment type="caution">
    <text evidence="1">The sequence shown here is derived from an EMBL/GenBank/DDBJ whole genome shotgun (WGS) entry which is preliminary data.</text>
</comment>
<sequence>MKILFAFGSAPLGQKLQTFLPYPVLEWSDNLQSEADLQAQLSAGRCELLILDPTLRWSQEANELAHRYGVEVLLFYGDLRDTANQVVRRIAPLLQAQNEPLEPVRPQLPDEDEHEGPVRIIEKEKIVEVEKIIEKERIVEREIKVAVPVHSYVSMQSKVCMFLSLTPRAGATFLTTSLATAIANRSLHCTLVEHPGNRPTLYDHLNVAELMPDYKPPFHVLEYGLLKKESELLYEGIAMYLNHPQLPNGEVSAEEIMKLVYELRHSPFIFYDASFSQEGFDADIFEEFDTVFLVVDPDPVLLQRLMPPSDGAPPTEEYLLIRDLLHAEARGDLQVHVVVNKYNAGVDQKLLWQCLPKKPLATIPAQSLKHLYRAAWEARLIDVDDELDGALMPILELLVPENFLRTTLEEERTQAGGKGLFGRLFKK</sequence>
<dbReference type="RefSeq" id="WP_038089401.1">
    <property type="nucleotide sequence ID" value="NZ_JMIR01000018.1"/>
</dbReference>
<evidence type="ECO:0008006" key="3">
    <source>
        <dbReference type="Google" id="ProtNLM"/>
    </source>
</evidence>
<evidence type="ECO:0000313" key="1">
    <source>
        <dbReference type="EMBL" id="KEO82773.1"/>
    </source>
</evidence>
<dbReference type="Proteomes" id="UP000027931">
    <property type="component" value="Unassembled WGS sequence"/>
</dbReference>
<evidence type="ECO:0000313" key="2">
    <source>
        <dbReference type="Proteomes" id="UP000027931"/>
    </source>
</evidence>
<keyword evidence="2" id="KW-1185">Reference proteome</keyword>
<dbReference type="Gene3D" id="3.40.50.300">
    <property type="entry name" value="P-loop containing nucleotide triphosphate hydrolases"/>
    <property type="match status" value="1"/>
</dbReference>
<dbReference type="EMBL" id="JMIR01000018">
    <property type="protein sequence ID" value="KEO82773.1"/>
    <property type="molecule type" value="Genomic_DNA"/>
</dbReference>
<dbReference type="SUPFAM" id="SSF52540">
    <property type="entry name" value="P-loop containing nucleoside triphosphate hydrolases"/>
    <property type="match status" value="1"/>
</dbReference>